<dbReference type="PANTHER" id="PTHR47027:SF25">
    <property type="entry name" value="REVERSE TRANSCRIPTASE DOMAIN-CONTAINING PROTEIN"/>
    <property type="match status" value="1"/>
</dbReference>
<dbReference type="AlphaFoldDB" id="A0A0B7BS32"/>
<dbReference type="EMBL" id="HACG01048950">
    <property type="protein sequence ID" value="CEK95815.1"/>
    <property type="molecule type" value="Transcribed_RNA"/>
</dbReference>
<dbReference type="EMBL" id="HACG01048948">
    <property type="protein sequence ID" value="CEK95813.1"/>
    <property type="molecule type" value="Transcribed_RNA"/>
</dbReference>
<evidence type="ECO:0000313" key="3">
    <source>
        <dbReference type="EMBL" id="CEK95798.1"/>
    </source>
</evidence>
<evidence type="ECO:0000313" key="4">
    <source>
        <dbReference type="EMBL" id="CEK95803.1"/>
    </source>
</evidence>
<dbReference type="PANTHER" id="PTHR47027">
    <property type="entry name" value="REVERSE TRANSCRIPTASE DOMAIN-CONTAINING PROTEIN"/>
    <property type="match status" value="1"/>
</dbReference>
<dbReference type="EMBL" id="HACG01048940">
    <property type="protein sequence ID" value="CEK95805.1"/>
    <property type="molecule type" value="Transcribed_RNA"/>
</dbReference>
<dbReference type="EMBL" id="HACG01048917">
    <property type="protein sequence ID" value="CEK95782.1"/>
    <property type="molecule type" value="Transcribed_RNA"/>
</dbReference>
<name>A0A0B7BS32_9EUPU</name>
<proteinExistence type="predicted"/>
<gene>
    <name evidence="7" type="primary">ORF208813</name>
    <name evidence="1" type="synonym">ORF208648</name>
    <name evidence="2" type="synonym">ORF208724</name>
    <name evidence="3" type="synonym">ORF208731</name>
    <name evidence="4" type="synonym">ORF208759</name>
    <name evidence="5" type="synonym">ORF208771</name>
    <name evidence="6" type="synonym">ORF208794</name>
    <name evidence="8" type="synonym">ORF208827</name>
</gene>
<evidence type="ECO:0000313" key="8">
    <source>
        <dbReference type="EMBL" id="CEK95815.1"/>
    </source>
</evidence>
<dbReference type="EMBL" id="HACG01048944">
    <property type="protein sequence ID" value="CEK95809.1"/>
    <property type="molecule type" value="Transcribed_RNA"/>
</dbReference>
<sequence length="210" mass="24748">MLENETLERVEQFTYLGSVLTLNGGTEEDIKSRLSKARTAFARMKPVWKSKIYNRTTKLKLYKSIVLPVLLYGSECWRMTKGDTSRLSVFHHSCLRRILGIFWPVKISNNQLLQDTRQEAMNDILKKRRWKWLGHVMRMRQEMPARIALTWTPEGKRKKGRPRTTWRRMMEEELDTASLTWGSALKVARDRRAWKVLSEAPCVTRHDGIK</sequence>
<dbReference type="EMBL" id="HACG01048932">
    <property type="protein sequence ID" value="CEK95797.1"/>
    <property type="molecule type" value="Transcribed_RNA"/>
</dbReference>
<evidence type="ECO:0000313" key="1">
    <source>
        <dbReference type="EMBL" id="CEK95782.1"/>
    </source>
</evidence>
<evidence type="ECO:0008006" key="9">
    <source>
        <dbReference type="Google" id="ProtNLM"/>
    </source>
</evidence>
<evidence type="ECO:0000313" key="5">
    <source>
        <dbReference type="EMBL" id="CEK95805.1"/>
    </source>
</evidence>
<protein>
    <recommendedName>
        <fullName evidence="9">Reverse transcriptase domain-containing protein</fullName>
    </recommendedName>
</protein>
<dbReference type="EMBL" id="HACG01048933">
    <property type="protein sequence ID" value="CEK95798.1"/>
    <property type="molecule type" value="Transcribed_RNA"/>
</dbReference>
<evidence type="ECO:0000313" key="2">
    <source>
        <dbReference type="EMBL" id="CEK95797.1"/>
    </source>
</evidence>
<evidence type="ECO:0000313" key="6">
    <source>
        <dbReference type="EMBL" id="CEK95809.1"/>
    </source>
</evidence>
<accession>A0A0B7BS32</accession>
<organism evidence="7">
    <name type="scientific">Arion vulgaris</name>
    <dbReference type="NCBI Taxonomy" id="1028688"/>
    <lineage>
        <taxon>Eukaryota</taxon>
        <taxon>Metazoa</taxon>
        <taxon>Spiralia</taxon>
        <taxon>Lophotrochozoa</taxon>
        <taxon>Mollusca</taxon>
        <taxon>Gastropoda</taxon>
        <taxon>Heterobranchia</taxon>
        <taxon>Euthyneura</taxon>
        <taxon>Panpulmonata</taxon>
        <taxon>Eupulmonata</taxon>
        <taxon>Stylommatophora</taxon>
        <taxon>Helicina</taxon>
        <taxon>Arionoidea</taxon>
        <taxon>Arionidae</taxon>
        <taxon>Arion</taxon>
    </lineage>
</organism>
<reference evidence="7" key="1">
    <citation type="submission" date="2014-12" db="EMBL/GenBank/DDBJ databases">
        <title>Insight into the proteome of Arion vulgaris.</title>
        <authorList>
            <person name="Aradska J."/>
            <person name="Bulat T."/>
            <person name="Smidak R."/>
            <person name="Sarate P."/>
            <person name="Gangsoo J."/>
            <person name="Sialana F."/>
            <person name="Bilban M."/>
            <person name="Lubec G."/>
        </authorList>
    </citation>
    <scope>NUCLEOTIDE SEQUENCE</scope>
    <source>
        <tissue evidence="7">Skin</tissue>
    </source>
</reference>
<evidence type="ECO:0000313" key="7">
    <source>
        <dbReference type="EMBL" id="CEK95813.1"/>
    </source>
</evidence>
<dbReference type="EMBL" id="HACG01048938">
    <property type="protein sequence ID" value="CEK95803.1"/>
    <property type="molecule type" value="Transcribed_RNA"/>
</dbReference>